<dbReference type="SUPFAM" id="SSF50985">
    <property type="entry name" value="RCC1/BLIP-II"/>
    <property type="match status" value="1"/>
</dbReference>
<evidence type="ECO:0000256" key="2">
    <source>
        <dbReference type="SAM" id="MobiDB-lite"/>
    </source>
</evidence>
<reference evidence="4 5" key="1">
    <citation type="submission" date="2024-02" db="EMBL/GenBank/DDBJ databases">
        <authorList>
            <person name="Chen Y."/>
            <person name="Shah S."/>
            <person name="Dougan E. K."/>
            <person name="Thang M."/>
            <person name="Chan C."/>
        </authorList>
    </citation>
    <scope>NUCLEOTIDE SEQUENCE [LARGE SCALE GENOMIC DNA]</scope>
</reference>
<evidence type="ECO:0000313" key="5">
    <source>
        <dbReference type="Proteomes" id="UP001642484"/>
    </source>
</evidence>
<evidence type="ECO:0000256" key="3">
    <source>
        <dbReference type="SAM" id="SignalP"/>
    </source>
</evidence>
<dbReference type="InterPro" id="IPR000408">
    <property type="entry name" value="Reg_chr_condens"/>
</dbReference>
<dbReference type="InterPro" id="IPR051553">
    <property type="entry name" value="Ran_GTPase-activating"/>
</dbReference>
<dbReference type="Gene3D" id="2.130.10.30">
    <property type="entry name" value="Regulator of chromosome condensation 1/beta-lactamase-inhibitor protein II"/>
    <property type="match status" value="1"/>
</dbReference>
<name>A0ABP0JAI2_9DINO</name>
<protein>
    <submittedName>
        <fullName evidence="4">Uncharacterized protein</fullName>
    </submittedName>
</protein>
<dbReference type="EMBL" id="CAXAMN010004880">
    <property type="protein sequence ID" value="CAK9011331.1"/>
    <property type="molecule type" value="Genomic_DNA"/>
</dbReference>
<evidence type="ECO:0000256" key="1">
    <source>
        <dbReference type="PROSITE-ProRule" id="PRU00235"/>
    </source>
</evidence>
<dbReference type="Proteomes" id="UP001642484">
    <property type="component" value="Unassembled WGS sequence"/>
</dbReference>
<dbReference type="PANTHER" id="PTHR45982:SF1">
    <property type="entry name" value="REGULATOR OF CHROMOSOME CONDENSATION"/>
    <property type="match status" value="1"/>
</dbReference>
<feature type="signal peptide" evidence="3">
    <location>
        <begin position="1"/>
        <end position="17"/>
    </location>
</feature>
<accession>A0ABP0JAI2</accession>
<feature type="chain" id="PRO_5045470075" evidence="3">
    <location>
        <begin position="18"/>
        <end position="221"/>
    </location>
</feature>
<comment type="caution">
    <text evidence="4">The sequence shown here is derived from an EMBL/GenBank/DDBJ whole genome shotgun (WGS) entry which is preliminary data.</text>
</comment>
<proteinExistence type="predicted"/>
<evidence type="ECO:0000313" key="4">
    <source>
        <dbReference type="EMBL" id="CAK9011331.1"/>
    </source>
</evidence>
<sequence length="221" mass="23552">MARLVAWALLATSDGAGVVQHRTQGVGFQCALQESRWASREVSCWGPMNDQGQLGQGDTISRPLLQERVLVGGPIRNISSGAHHTCALLETGQVKCWGSNSRGQLGTGDRSNRGDEPKEMGDWLMPVSLGAVAVEVSAGHEHSCARLVDGRVKCWGANSQGQAFSSRPVPAIGIEPWELGANLMAEPLPQRAVNVLAGAWHTCVILEDKTSKCWGSMSPTS</sequence>
<organism evidence="4 5">
    <name type="scientific">Durusdinium trenchii</name>
    <dbReference type="NCBI Taxonomy" id="1381693"/>
    <lineage>
        <taxon>Eukaryota</taxon>
        <taxon>Sar</taxon>
        <taxon>Alveolata</taxon>
        <taxon>Dinophyceae</taxon>
        <taxon>Suessiales</taxon>
        <taxon>Symbiodiniaceae</taxon>
        <taxon>Durusdinium</taxon>
    </lineage>
</organism>
<feature type="compositionally biased region" description="Basic and acidic residues" evidence="2">
    <location>
        <begin position="110"/>
        <end position="121"/>
    </location>
</feature>
<keyword evidence="5" id="KW-1185">Reference proteome</keyword>
<gene>
    <name evidence="4" type="ORF">CCMP2556_LOCUS10403</name>
</gene>
<dbReference type="Pfam" id="PF13540">
    <property type="entry name" value="RCC1_2"/>
    <property type="match status" value="3"/>
</dbReference>
<feature type="repeat" description="RCC1" evidence="1">
    <location>
        <begin position="92"/>
        <end position="149"/>
    </location>
</feature>
<dbReference type="InterPro" id="IPR009091">
    <property type="entry name" value="RCC1/BLIP-II"/>
</dbReference>
<dbReference type="PANTHER" id="PTHR45982">
    <property type="entry name" value="REGULATOR OF CHROMOSOME CONDENSATION"/>
    <property type="match status" value="1"/>
</dbReference>
<feature type="region of interest" description="Disordered" evidence="2">
    <location>
        <begin position="100"/>
        <end position="121"/>
    </location>
</feature>
<keyword evidence="3" id="KW-0732">Signal</keyword>
<dbReference type="PROSITE" id="PS50012">
    <property type="entry name" value="RCC1_3"/>
    <property type="match status" value="2"/>
</dbReference>
<feature type="repeat" description="RCC1" evidence="1">
    <location>
        <begin position="40"/>
        <end position="91"/>
    </location>
</feature>